<dbReference type="PANTHER" id="PTHR12526:SF638">
    <property type="entry name" value="SPORE COAT PROTEIN SA"/>
    <property type="match status" value="1"/>
</dbReference>
<dbReference type="Pfam" id="PF13692">
    <property type="entry name" value="Glyco_trans_1_4"/>
    <property type="match status" value="1"/>
</dbReference>
<dbReference type="AlphaFoldDB" id="A0A223D6B0"/>
<reference evidence="1 2" key="1">
    <citation type="journal article" date="2015" name="Int. J. Syst. Evol. Microbiol.">
        <title>Tumebacillus algifaecis sp. nov., isolated from decomposing algal scum.</title>
        <authorList>
            <person name="Wu Y.F."/>
            <person name="Zhang B."/>
            <person name="Xing P."/>
            <person name="Wu Q.L."/>
            <person name="Liu S.J."/>
        </authorList>
    </citation>
    <scope>NUCLEOTIDE SEQUENCE [LARGE SCALE GENOMIC DNA]</scope>
    <source>
        <strain evidence="1 2">THMBR28</strain>
    </source>
</reference>
<dbReference type="EMBL" id="CP022657">
    <property type="protein sequence ID" value="ASS77129.1"/>
    <property type="molecule type" value="Genomic_DNA"/>
</dbReference>
<sequence>MGTPTVVSRTGGLAEIVEPGRDGWLVEPGDPESLCDTLLQIFAAPKHSAEVAARGRQKVIDSYSWPAIARGTLLVYEQALQQQVQEVREIG</sequence>
<dbReference type="KEGG" id="tab:CIG75_05715"/>
<organism evidence="1 2">
    <name type="scientific">Tumebacillus algifaecis</name>
    <dbReference type="NCBI Taxonomy" id="1214604"/>
    <lineage>
        <taxon>Bacteria</taxon>
        <taxon>Bacillati</taxon>
        <taxon>Bacillota</taxon>
        <taxon>Bacilli</taxon>
        <taxon>Bacillales</taxon>
        <taxon>Alicyclobacillaceae</taxon>
        <taxon>Tumebacillus</taxon>
    </lineage>
</organism>
<evidence type="ECO:0000313" key="2">
    <source>
        <dbReference type="Proteomes" id="UP000214688"/>
    </source>
</evidence>
<name>A0A223D6B0_9BACL</name>
<keyword evidence="2" id="KW-1185">Reference proteome</keyword>
<dbReference type="GO" id="GO:0016757">
    <property type="term" value="F:glycosyltransferase activity"/>
    <property type="evidence" value="ECO:0007669"/>
    <property type="project" value="TreeGrafter"/>
</dbReference>
<accession>A0A223D6B0</accession>
<dbReference type="Proteomes" id="UP000214688">
    <property type="component" value="Chromosome"/>
</dbReference>
<dbReference type="SUPFAM" id="SSF53756">
    <property type="entry name" value="UDP-Glycosyltransferase/glycogen phosphorylase"/>
    <property type="match status" value="1"/>
</dbReference>
<dbReference type="Gene3D" id="3.40.50.2000">
    <property type="entry name" value="Glycogen Phosphorylase B"/>
    <property type="match status" value="2"/>
</dbReference>
<proteinExistence type="predicted"/>
<protein>
    <submittedName>
        <fullName evidence="1">Uncharacterized protein</fullName>
    </submittedName>
</protein>
<dbReference type="PANTHER" id="PTHR12526">
    <property type="entry name" value="GLYCOSYLTRANSFERASE"/>
    <property type="match status" value="1"/>
</dbReference>
<evidence type="ECO:0000313" key="1">
    <source>
        <dbReference type="EMBL" id="ASS77129.1"/>
    </source>
</evidence>
<gene>
    <name evidence="1" type="ORF">CIG75_05715</name>
</gene>